<proteinExistence type="predicted"/>
<gene>
    <name evidence="1" type="ORF">J0B03_10625</name>
</gene>
<accession>A0A974XLN1</accession>
<dbReference type="InterPro" id="IPR037010">
    <property type="entry name" value="VitB12-dep_Met_synth_activ_sf"/>
</dbReference>
<sequence length="221" mass="25696">MERIVLERIPLVFDRDLVMEMHRIRKDSEFGKEFMEMLKIAEDRLRCKAILRWADVVAVKDSTVQINDVVFESRVMADNLKNTDKVFLYILTVGDELDQDTDFDESVIRDMIKGTALYAGMTYLYDLLKEKFGFEQIAAMNPGSLPDWSIENNEKLFELIGNVEEAGAKLNEHHYIIPWNSSSGILFENGDGYLNCALCKNKCEKRRAPFDQREYDRIFTV</sequence>
<dbReference type="RefSeq" id="WP_207299578.1">
    <property type="nucleotide sequence ID" value="NZ_CP071444.1"/>
</dbReference>
<organism evidence="1 2">
    <name type="scientific">Alkalibacter rhizosphaerae</name>
    <dbReference type="NCBI Taxonomy" id="2815577"/>
    <lineage>
        <taxon>Bacteria</taxon>
        <taxon>Bacillati</taxon>
        <taxon>Bacillota</taxon>
        <taxon>Clostridia</taxon>
        <taxon>Eubacteriales</taxon>
        <taxon>Eubacteriaceae</taxon>
        <taxon>Alkalibacter</taxon>
    </lineage>
</organism>
<dbReference type="EMBL" id="CP071444">
    <property type="protein sequence ID" value="QSX08236.1"/>
    <property type="molecule type" value="Genomic_DNA"/>
</dbReference>
<evidence type="ECO:0000313" key="1">
    <source>
        <dbReference type="EMBL" id="QSX08236.1"/>
    </source>
</evidence>
<reference evidence="1" key="1">
    <citation type="submission" date="2021-03" db="EMBL/GenBank/DDBJ databases">
        <title>Alkalibacter marinus sp. nov., isolated from tidal flat sediment.</title>
        <authorList>
            <person name="Namirimu T."/>
            <person name="Yang J.-A."/>
            <person name="Yang S.-H."/>
            <person name="Kim Y.-J."/>
            <person name="Kwon K.K."/>
        </authorList>
    </citation>
    <scope>NUCLEOTIDE SEQUENCE</scope>
    <source>
        <strain evidence="1">ES005</strain>
    </source>
</reference>
<dbReference type="SUPFAM" id="SSF56507">
    <property type="entry name" value="Methionine synthase activation domain-like"/>
    <property type="match status" value="1"/>
</dbReference>
<dbReference type="AlphaFoldDB" id="A0A974XLN1"/>
<evidence type="ECO:0000313" key="2">
    <source>
        <dbReference type="Proteomes" id="UP000663499"/>
    </source>
</evidence>
<protein>
    <recommendedName>
        <fullName evidence="3">Vitamin B12 dependent methionine synthase, activation domain</fullName>
    </recommendedName>
</protein>
<dbReference type="KEGG" id="alka:J0B03_10625"/>
<dbReference type="Gene3D" id="3.40.109.40">
    <property type="match status" value="1"/>
</dbReference>
<dbReference type="Proteomes" id="UP000663499">
    <property type="component" value="Chromosome"/>
</dbReference>
<dbReference type="GO" id="GO:0008705">
    <property type="term" value="F:methionine synthase activity"/>
    <property type="evidence" value="ECO:0007669"/>
    <property type="project" value="InterPro"/>
</dbReference>
<evidence type="ECO:0008006" key="3">
    <source>
        <dbReference type="Google" id="ProtNLM"/>
    </source>
</evidence>
<keyword evidence="2" id="KW-1185">Reference proteome</keyword>
<name>A0A974XLN1_9FIRM</name>